<name>A0A5R9FWA5_9BACL</name>
<dbReference type="InterPro" id="IPR038765">
    <property type="entry name" value="Papain-like_cys_pep_sf"/>
</dbReference>
<protein>
    <submittedName>
        <fullName evidence="1">Uncharacterized protein</fullName>
    </submittedName>
</protein>
<dbReference type="AlphaFoldDB" id="A0A5R9FWA5"/>
<keyword evidence="2" id="KW-1185">Reference proteome</keyword>
<evidence type="ECO:0000313" key="1">
    <source>
        <dbReference type="EMBL" id="TLS48267.1"/>
    </source>
</evidence>
<organism evidence="1 2">
    <name type="scientific">Paenibacillus antri</name>
    <dbReference type="NCBI Taxonomy" id="2582848"/>
    <lineage>
        <taxon>Bacteria</taxon>
        <taxon>Bacillati</taxon>
        <taxon>Bacillota</taxon>
        <taxon>Bacilli</taxon>
        <taxon>Bacillales</taxon>
        <taxon>Paenibacillaceae</taxon>
        <taxon>Paenibacillus</taxon>
    </lineage>
</organism>
<sequence length="173" mass="20042">MTQEHYGYRAGDILTACDNELNVPTGYLGHAAIVVDDEHIIEAVITYPYVQVARVEQFLRVHPKHAHYRPIAPELGRSAAKYAIWYYQQSNHNKAMGVVIPPFSFSDRIPLQDPWSSIYCSKLVWLSYYYGAGYPFYNDFYLFTPEDLDAVLSTDPNFRLMHKHPEFLFLVNT</sequence>
<dbReference type="EMBL" id="VCIW01000042">
    <property type="protein sequence ID" value="TLS48267.1"/>
    <property type="molecule type" value="Genomic_DNA"/>
</dbReference>
<dbReference type="OrthoDB" id="2080087at2"/>
<evidence type="ECO:0000313" key="2">
    <source>
        <dbReference type="Proteomes" id="UP000309676"/>
    </source>
</evidence>
<dbReference type="RefSeq" id="WP_138198304.1">
    <property type="nucleotide sequence ID" value="NZ_VCIW01000042.1"/>
</dbReference>
<dbReference type="Proteomes" id="UP000309676">
    <property type="component" value="Unassembled WGS sequence"/>
</dbReference>
<reference evidence="1 2" key="1">
    <citation type="submission" date="2019-05" db="EMBL/GenBank/DDBJ databases">
        <authorList>
            <person name="Narsing Rao M.P."/>
            <person name="Li W.J."/>
        </authorList>
    </citation>
    <scope>NUCLEOTIDE SEQUENCE [LARGE SCALE GENOMIC DNA]</scope>
    <source>
        <strain evidence="1 2">SYSU_K30003</strain>
    </source>
</reference>
<proteinExistence type="predicted"/>
<gene>
    <name evidence="1" type="ORF">FE782_31475</name>
</gene>
<accession>A0A5R9FWA5</accession>
<dbReference type="SUPFAM" id="SSF54001">
    <property type="entry name" value="Cysteine proteinases"/>
    <property type="match status" value="1"/>
</dbReference>
<comment type="caution">
    <text evidence="1">The sequence shown here is derived from an EMBL/GenBank/DDBJ whole genome shotgun (WGS) entry which is preliminary data.</text>
</comment>
<dbReference type="Gene3D" id="3.90.1720.10">
    <property type="entry name" value="endopeptidase domain like (from Nostoc punctiforme)"/>
    <property type="match status" value="1"/>
</dbReference>